<sequence length="98" mass="10005">MTARAEHVEAILTALSEVDGLRPAAPAVRPVASWNPAALAVDLTPEVVRVRLVATALPLPPRLRLAGDAVAKALVGSAYADAAIRLVVTDVDGSAFGA</sequence>
<reference evidence="1 2" key="1">
    <citation type="submission" date="2018-11" db="EMBL/GenBank/DDBJ databases">
        <title>Sequencing the genomes of 1000 actinobacteria strains.</title>
        <authorList>
            <person name="Klenk H.-P."/>
        </authorList>
    </citation>
    <scope>NUCLEOTIDE SEQUENCE [LARGE SCALE GENOMIC DNA]</scope>
    <source>
        <strain evidence="1 2">DSM 44348</strain>
    </source>
</reference>
<organism evidence="1 2">
    <name type="scientific">Amycolatopsis thermoflava</name>
    <dbReference type="NCBI Taxonomy" id="84480"/>
    <lineage>
        <taxon>Bacteria</taxon>
        <taxon>Bacillati</taxon>
        <taxon>Actinomycetota</taxon>
        <taxon>Actinomycetes</taxon>
        <taxon>Pseudonocardiales</taxon>
        <taxon>Pseudonocardiaceae</taxon>
        <taxon>Amycolatopsis</taxon>
        <taxon>Amycolatopsis methanolica group</taxon>
    </lineage>
</organism>
<gene>
    <name evidence="1" type="ORF">EDD35_7402</name>
</gene>
<dbReference type="RefSeq" id="WP_123686797.1">
    <property type="nucleotide sequence ID" value="NZ_JBHXPN010000001.1"/>
</dbReference>
<accession>A0A3N2H7Q6</accession>
<dbReference type="Proteomes" id="UP000274843">
    <property type="component" value="Unassembled WGS sequence"/>
</dbReference>
<evidence type="ECO:0000313" key="1">
    <source>
        <dbReference type="EMBL" id="ROS44944.1"/>
    </source>
</evidence>
<evidence type="ECO:0000313" key="2">
    <source>
        <dbReference type="Proteomes" id="UP000274843"/>
    </source>
</evidence>
<proteinExistence type="predicted"/>
<dbReference type="GeneID" id="301848631"/>
<protein>
    <submittedName>
        <fullName evidence="1">Uncharacterized protein</fullName>
    </submittedName>
</protein>
<dbReference type="AlphaFoldDB" id="A0A3N2H7Q6"/>
<name>A0A3N2H7Q6_9PSEU</name>
<keyword evidence="2" id="KW-1185">Reference proteome</keyword>
<dbReference type="EMBL" id="RKHY01000001">
    <property type="protein sequence ID" value="ROS44944.1"/>
    <property type="molecule type" value="Genomic_DNA"/>
</dbReference>
<comment type="caution">
    <text evidence="1">The sequence shown here is derived from an EMBL/GenBank/DDBJ whole genome shotgun (WGS) entry which is preliminary data.</text>
</comment>